<dbReference type="PROSITE" id="PS00162">
    <property type="entry name" value="ALPHA_CA_1"/>
    <property type="match status" value="1"/>
</dbReference>
<dbReference type="EMBL" id="JBEUOH010000011">
    <property type="protein sequence ID" value="KAL0881338.1"/>
    <property type="molecule type" value="Genomic_DNA"/>
</dbReference>
<dbReference type="PANTHER" id="PTHR18952">
    <property type="entry name" value="CARBONIC ANHYDRASE"/>
    <property type="match status" value="1"/>
</dbReference>
<protein>
    <recommendedName>
        <fullName evidence="3 8">Carbonic anhydrase</fullName>
        <ecNumber evidence="3 8">4.2.1.1</ecNumber>
    </recommendedName>
</protein>
<dbReference type="InterPro" id="IPR001148">
    <property type="entry name" value="CA_dom"/>
</dbReference>
<dbReference type="SMART" id="SM01057">
    <property type="entry name" value="Carb_anhydrase"/>
    <property type="match status" value="1"/>
</dbReference>
<evidence type="ECO:0000256" key="8">
    <source>
        <dbReference type="RuleBase" id="RU367011"/>
    </source>
</evidence>
<dbReference type="InterPro" id="IPR036398">
    <property type="entry name" value="CA_dom_sf"/>
</dbReference>
<evidence type="ECO:0000256" key="6">
    <source>
        <dbReference type="ARBA" id="ARBA00023239"/>
    </source>
</evidence>
<evidence type="ECO:0000256" key="2">
    <source>
        <dbReference type="ARBA" id="ARBA00010718"/>
    </source>
</evidence>
<dbReference type="InterPro" id="IPR023561">
    <property type="entry name" value="Carbonic_anhydrase_a-class"/>
</dbReference>
<keyword evidence="5 8" id="KW-0862">Zinc</keyword>
<keyword evidence="6 8" id="KW-0456">Lyase</keyword>
<evidence type="ECO:0000259" key="9">
    <source>
        <dbReference type="PROSITE" id="PS51144"/>
    </source>
</evidence>
<comment type="catalytic activity">
    <reaction evidence="7 8">
        <text>hydrogencarbonate + H(+) = CO2 + H2O</text>
        <dbReference type="Rhea" id="RHEA:10748"/>
        <dbReference type="ChEBI" id="CHEBI:15377"/>
        <dbReference type="ChEBI" id="CHEBI:15378"/>
        <dbReference type="ChEBI" id="CHEBI:16526"/>
        <dbReference type="ChEBI" id="CHEBI:17544"/>
        <dbReference type="EC" id="4.2.1.1"/>
    </reaction>
</comment>
<dbReference type="PROSITE" id="PS51144">
    <property type="entry name" value="ALPHA_CA_2"/>
    <property type="match status" value="1"/>
</dbReference>
<dbReference type="PANTHER" id="PTHR18952:SF265">
    <property type="entry name" value="CARBONIC ANHYDRASE"/>
    <property type="match status" value="1"/>
</dbReference>
<dbReference type="Pfam" id="PF00194">
    <property type="entry name" value="Carb_anhydrase"/>
    <property type="match status" value="1"/>
</dbReference>
<keyword evidence="11" id="KW-1185">Reference proteome</keyword>
<evidence type="ECO:0000313" key="10">
    <source>
        <dbReference type="EMBL" id="KAL0881338.1"/>
    </source>
</evidence>
<comment type="function">
    <text evidence="1 8">Reversible hydration of carbon dioxide.</text>
</comment>
<dbReference type="InterPro" id="IPR018338">
    <property type="entry name" value="Carbonic_anhydrase_a-class_CS"/>
</dbReference>
<evidence type="ECO:0000256" key="7">
    <source>
        <dbReference type="ARBA" id="ARBA00048348"/>
    </source>
</evidence>
<dbReference type="CDD" id="cd00326">
    <property type="entry name" value="alpha_CA"/>
    <property type="match status" value="1"/>
</dbReference>
<comment type="similarity">
    <text evidence="2 8">Belongs to the alpha-carbonic anhydrase family.</text>
</comment>
<evidence type="ECO:0000256" key="1">
    <source>
        <dbReference type="ARBA" id="ARBA00002904"/>
    </source>
</evidence>
<sequence>MNISKIFYKNLTRADLDGINNDRKVQPLGTRMVYRSKEVASCSHIASPSFFGLAAALMTCFRSKMSSTLLGALCSLINAKRRLLDETNWPGVNCKEGGKRQSPIDIRTKDVIQDYEKQFIKNGPLKFSGYQSVLVSGINNGHTVQFSSEGEEAIHPTVTGGPLEHRYRLEQLHFHWLSEHSVNGVKYPMEIHFVHVRSDLNVGDALASKDGLAIVSVFCNVQAELDDTQQQASEEIMQYLPRLLDTGDRISGVLMDMTKLLSPDLQSYYTYAGSLTSPECNEAVIWIIFETPIFLSDADYRVFGKVGVGRHNFRSLQKLNHHTVFQPPPAALKTPQIVQLFDKVVRLVTEFFTNVTTLVQKLRAR</sequence>
<evidence type="ECO:0000256" key="5">
    <source>
        <dbReference type="ARBA" id="ARBA00022833"/>
    </source>
</evidence>
<name>A0ABR3HXQ4_LOXSC</name>
<feature type="domain" description="Alpha-carbonic anhydrase" evidence="9">
    <location>
        <begin position="75"/>
        <end position="328"/>
    </location>
</feature>
<evidence type="ECO:0000256" key="4">
    <source>
        <dbReference type="ARBA" id="ARBA00022723"/>
    </source>
</evidence>
<dbReference type="SUPFAM" id="SSF51069">
    <property type="entry name" value="Carbonic anhydrase"/>
    <property type="match status" value="1"/>
</dbReference>
<evidence type="ECO:0000256" key="3">
    <source>
        <dbReference type="ARBA" id="ARBA00012925"/>
    </source>
</evidence>
<organism evidence="10 11">
    <name type="scientific">Loxostege sticticalis</name>
    <name type="common">Beet webworm moth</name>
    <dbReference type="NCBI Taxonomy" id="481309"/>
    <lineage>
        <taxon>Eukaryota</taxon>
        <taxon>Metazoa</taxon>
        <taxon>Ecdysozoa</taxon>
        <taxon>Arthropoda</taxon>
        <taxon>Hexapoda</taxon>
        <taxon>Insecta</taxon>
        <taxon>Pterygota</taxon>
        <taxon>Neoptera</taxon>
        <taxon>Endopterygota</taxon>
        <taxon>Lepidoptera</taxon>
        <taxon>Glossata</taxon>
        <taxon>Ditrysia</taxon>
        <taxon>Pyraloidea</taxon>
        <taxon>Crambidae</taxon>
        <taxon>Pyraustinae</taxon>
        <taxon>Loxostege</taxon>
    </lineage>
</organism>
<dbReference type="Gene3D" id="3.10.200.10">
    <property type="entry name" value="Alpha carbonic anhydrase"/>
    <property type="match status" value="1"/>
</dbReference>
<dbReference type="EC" id="4.2.1.1" evidence="3 8"/>
<comment type="cofactor">
    <cofactor evidence="8">
        <name>Zn(2+)</name>
        <dbReference type="ChEBI" id="CHEBI:29105"/>
    </cofactor>
</comment>
<keyword evidence="4 8" id="KW-0479">Metal-binding</keyword>
<dbReference type="Proteomes" id="UP001549920">
    <property type="component" value="Unassembled WGS sequence"/>
</dbReference>
<proteinExistence type="inferred from homology"/>
<comment type="caution">
    <text evidence="10">The sequence shown here is derived from an EMBL/GenBank/DDBJ whole genome shotgun (WGS) entry which is preliminary data.</text>
</comment>
<accession>A0ABR3HXQ4</accession>
<gene>
    <name evidence="10" type="ORF">ABMA27_001219</name>
</gene>
<reference evidence="10 11" key="1">
    <citation type="submission" date="2024-06" db="EMBL/GenBank/DDBJ databases">
        <title>A chromosome-level genome assembly of beet webworm, Loxostege sticticalis.</title>
        <authorList>
            <person name="Zhang Y."/>
        </authorList>
    </citation>
    <scope>NUCLEOTIDE SEQUENCE [LARGE SCALE GENOMIC DNA]</scope>
    <source>
        <strain evidence="10">AQ026</strain>
        <tissue evidence="10">Whole body</tissue>
    </source>
</reference>
<evidence type="ECO:0000313" key="11">
    <source>
        <dbReference type="Proteomes" id="UP001549920"/>
    </source>
</evidence>